<accession>A0A4C1URV2</accession>
<organism evidence="2 3">
    <name type="scientific">Eumeta variegata</name>
    <name type="common">Bagworm moth</name>
    <name type="synonym">Eumeta japonica</name>
    <dbReference type="NCBI Taxonomy" id="151549"/>
    <lineage>
        <taxon>Eukaryota</taxon>
        <taxon>Metazoa</taxon>
        <taxon>Ecdysozoa</taxon>
        <taxon>Arthropoda</taxon>
        <taxon>Hexapoda</taxon>
        <taxon>Insecta</taxon>
        <taxon>Pterygota</taxon>
        <taxon>Neoptera</taxon>
        <taxon>Endopterygota</taxon>
        <taxon>Lepidoptera</taxon>
        <taxon>Glossata</taxon>
        <taxon>Ditrysia</taxon>
        <taxon>Tineoidea</taxon>
        <taxon>Psychidae</taxon>
        <taxon>Oiketicinae</taxon>
        <taxon>Eumeta</taxon>
    </lineage>
</organism>
<feature type="region of interest" description="Disordered" evidence="1">
    <location>
        <begin position="62"/>
        <end position="102"/>
    </location>
</feature>
<dbReference type="EMBL" id="BGZK01000215">
    <property type="protein sequence ID" value="GBP29049.1"/>
    <property type="molecule type" value="Genomic_DNA"/>
</dbReference>
<keyword evidence="3" id="KW-1185">Reference proteome</keyword>
<name>A0A4C1URV2_EUMVA</name>
<dbReference type="Proteomes" id="UP000299102">
    <property type="component" value="Unassembled WGS sequence"/>
</dbReference>
<evidence type="ECO:0000313" key="3">
    <source>
        <dbReference type="Proteomes" id="UP000299102"/>
    </source>
</evidence>
<feature type="region of interest" description="Disordered" evidence="1">
    <location>
        <begin position="1"/>
        <end position="27"/>
    </location>
</feature>
<evidence type="ECO:0000313" key="2">
    <source>
        <dbReference type="EMBL" id="GBP29049.1"/>
    </source>
</evidence>
<reference evidence="2 3" key="1">
    <citation type="journal article" date="2019" name="Commun. Biol.">
        <title>The bagworm genome reveals a unique fibroin gene that provides high tensile strength.</title>
        <authorList>
            <person name="Kono N."/>
            <person name="Nakamura H."/>
            <person name="Ohtoshi R."/>
            <person name="Tomita M."/>
            <person name="Numata K."/>
            <person name="Arakawa K."/>
        </authorList>
    </citation>
    <scope>NUCLEOTIDE SEQUENCE [LARGE SCALE GENOMIC DNA]</scope>
</reference>
<sequence>MNTQLIPSFTRRRVSPPVHLDHGRGETQTTELRFGTLSMCEGMDDNTDDICELMQDRGVPKASDMPYGRFLRGSPGHRMSLDTDTGRVRWSYPAQKRPGGVA</sequence>
<comment type="caution">
    <text evidence="2">The sequence shown here is derived from an EMBL/GenBank/DDBJ whole genome shotgun (WGS) entry which is preliminary data.</text>
</comment>
<evidence type="ECO:0000256" key="1">
    <source>
        <dbReference type="SAM" id="MobiDB-lite"/>
    </source>
</evidence>
<dbReference type="AlphaFoldDB" id="A0A4C1URV2"/>
<gene>
    <name evidence="2" type="ORF">EVAR_10865_1</name>
</gene>
<proteinExistence type="predicted"/>
<protein>
    <submittedName>
        <fullName evidence="2">Uncharacterized protein</fullName>
    </submittedName>
</protein>